<dbReference type="InterPro" id="IPR016181">
    <property type="entry name" value="Acyl_CoA_acyltransferase"/>
</dbReference>
<dbReference type="CDD" id="cd04301">
    <property type="entry name" value="NAT_SF"/>
    <property type="match status" value="1"/>
</dbReference>
<dbReference type="OrthoDB" id="9799096at2"/>
<evidence type="ECO:0000313" key="2">
    <source>
        <dbReference type="EMBL" id="SFF11918.1"/>
    </source>
</evidence>
<accession>A0A1I2G411</accession>
<dbReference type="SUPFAM" id="SSF55729">
    <property type="entry name" value="Acyl-CoA N-acyltransferases (Nat)"/>
    <property type="match status" value="1"/>
</dbReference>
<dbReference type="Gene3D" id="3.40.630.30">
    <property type="match status" value="1"/>
</dbReference>
<dbReference type="EMBL" id="FONY01000016">
    <property type="protein sequence ID" value="SFF11918.1"/>
    <property type="molecule type" value="Genomic_DNA"/>
</dbReference>
<dbReference type="Proteomes" id="UP000199513">
    <property type="component" value="Unassembled WGS sequence"/>
</dbReference>
<proteinExistence type="predicted"/>
<feature type="domain" description="N-acetyltransferase" evidence="1">
    <location>
        <begin position="1"/>
        <end position="160"/>
    </location>
</feature>
<keyword evidence="3" id="KW-1185">Reference proteome</keyword>
<name>A0A1I2G411_9BACT</name>
<protein>
    <submittedName>
        <fullName evidence="2">Putative acetyltransferase</fullName>
    </submittedName>
</protein>
<dbReference type="STRING" id="1003.SAMN04488541_101672"/>
<dbReference type="PANTHER" id="PTHR43415:SF3">
    <property type="entry name" value="GNAT-FAMILY ACETYLTRANSFERASE"/>
    <property type="match status" value="1"/>
</dbReference>
<reference evidence="2 3" key="1">
    <citation type="submission" date="2016-10" db="EMBL/GenBank/DDBJ databases">
        <authorList>
            <person name="de Groot N.N."/>
        </authorList>
    </citation>
    <scope>NUCLEOTIDE SEQUENCE [LARGE SCALE GENOMIC DNA]</scope>
    <source>
        <strain>GEY</strain>
        <strain evidence="3">DSM 9560</strain>
    </source>
</reference>
<dbReference type="Pfam" id="PF00583">
    <property type="entry name" value="Acetyltransf_1"/>
    <property type="match status" value="1"/>
</dbReference>
<dbReference type="PANTHER" id="PTHR43415">
    <property type="entry name" value="SPERMIDINE N(1)-ACETYLTRANSFERASE"/>
    <property type="match status" value="1"/>
</dbReference>
<dbReference type="InterPro" id="IPR000182">
    <property type="entry name" value="GNAT_dom"/>
</dbReference>
<dbReference type="AlphaFoldDB" id="A0A1I2G411"/>
<organism evidence="2 3">
    <name type="scientific">Thermoflexibacter ruber</name>
    <dbReference type="NCBI Taxonomy" id="1003"/>
    <lineage>
        <taxon>Bacteria</taxon>
        <taxon>Pseudomonadati</taxon>
        <taxon>Bacteroidota</taxon>
        <taxon>Cytophagia</taxon>
        <taxon>Cytophagales</taxon>
        <taxon>Thermoflexibacteraceae</taxon>
        <taxon>Thermoflexibacter</taxon>
    </lineage>
</organism>
<dbReference type="RefSeq" id="WP_091544896.1">
    <property type="nucleotide sequence ID" value="NZ_FONY01000016.1"/>
</dbReference>
<evidence type="ECO:0000313" key="3">
    <source>
        <dbReference type="Proteomes" id="UP000199513"/>
    </source>
</evidence>
<gene>
    <name evidence="2" type="ORF">SAMN04488541_101672</name>
</gene>
<evidence type="ECO:0000259" key="1">
    <source>
        <dbReference type="PROSITE" id="PS51186"/>
    </source>
</evidence>
<dbReference type="PROSITE" id="PS51186">
    <property type="entry name" value="GNAT"/>
    <property type="match status" value="1"/>
</dbReference>
<dbReference type="GO" id="GO:0016747">
    <property type="term" value="F:acyltransferase activity, transferring groups other than amino-acyl groups"/>
    <property type="evidence" value="ECO:0007669"/>
    <property type="project" value="InterPro"/>
</dbReference>
<sequence length="160" mass="18699">MLRKAKSSDFSFVYQLYMHPQTNPYLLYEEMPLSDFEPIFEELVTDKEAIYIYQADNQAMGMCKLLPNEYRLAHGIYLGGVAIHPDYMGKGHGKQMMKEIINYCVNQGFIRIELSARIDNEKAIKLYESVGFQKEGILKKYGFFQKENKYIDEVLMAYVC</sequence>
<keyword evidence="2" id="KW-0808">Transferase</keyword>